<evidence type="ECO:0000256" key="1">
    <source>
        <dbReference type="ARBA" id="ARBA00009820"/>
    </source>
</evidence>
<protein>
    <submittedName>
        <fullName evidence="2">PD40 domain-containing protein</fullName>
    </submittedName>
</protein>
<proteinExistence type="inferred from homology"/>
<evidence type="ECO:0000313" key="3">
    <source>
        <dbReference type="Proteomes" id="UP000823598"/>
    </source>
</evidence>
<dbReference type="AlphaFoldDB" id="A0A9D9NJI7"/>
<gene>
    <name evidence="2" type="ORF">IAB88_00360</name>
</gene>
<sequence length="274" mass="29833">MLLCSSTIGFAQLLDVTSTEKVNLPEGTVADIVTLSPKGDYMLLSDQKKQGLQKFDFRTGEIKSVTKALGSNYNAKISDDGNTVFFRENQFGKDRLKKTALKSVNLTTGEVKTLVQPTREMKAVQTGTRPEVSIKYGQLMITRNGKTEILSPNGQSGQSYLWPSVSPDGTKVVYYLATKGAYTCNIDGTDVKFVGNIRAPKWYNNEIVVGMNDKDNGEFVTSSSIVAYAADGSEKQVLTGSDKIAMYPTATKDGGKIAFTTPQGEAYIINVKTK</sequence>
<name>A0A9D9NJI7_9BACT</name>
<accession>A0A9D9NJI7</accession>
<dbReference type="Pfam" id="PF07676">
    <property type="entry name" value="PD40"/>
    <property type="match status" value="1"/>
</dbReference>
<dbReference type="EMBL" id="JADIMC010000007">
    <property type="protein sequence ID" value="MBO8475428.1"/>
    <property type="molecule type" value="Genomic_DNA"/>
</dbReference>
<comment type="similarity">
    <text evidence="1">Belongs to the TolB family.</text>
</comment>
<dbReference type="InterPro" id="IPR011042">
    <property type="entry name" value="6-blade_b-propeller_TolB-like"/>
</dbReference>
<dbReference type="InterPro" id="IPR011659">
    <property type="entry name" value="WD40"/>
</dbReference>
<dbReference type="Gene3D" id="2.120.10.30">
    <property type="entry name" value="TolB, C-terminal domain"/>
    <property type="match status" value="1"/>
</dbReference>
<comment type="caution">
    <text evidence="2">The sequence shown here is derived from an EMBL/GenBank/DDBJ whole genome shotgun (WGS) entry which is preliminary data.</text>
</comment>
<dbReference type="Proteomes" id="UP000823598">
    <property type="component" value="Unassembled WGS sequence"/>
</dbReference>
<reference evidence="2" key="1">
    <citation type="submission" date="2020-10" db="EMBL/GenBank/DDBJ databases">
        <authorList>
            <person name="Gilroy R."/>
        </authorList>
    </citation>
    <scope>NUCLEOTIDE SEQUENCE</scope>
    <source>
        <strain evidence="2">6919</strain>
    </source>
</reference>
<reference evidence="2" key="2">
    <citation type="journal article" date="2021" name="PeerJ">
        <title>Extensive microbial diversity within the chicken gut microbiome revealed by metagenomics and culture.</title>
        <authorList>
            <person name="Gilroy R."/>
            <person name="Ravi A."/>
            <person name="Getino M."/>
            <person name="Pursley I."/>
            <person name="Horton D.L."/>
            <person name="Alikhan N.F."/>
            <person name="Baker D."/>
            <person name="Gharbi K."/>
            <person name="Hall N."/>
            <person name="Watson M."/>
            <person name="Adriaenssens E.M."/>
            <person name="Foster-Nyarko E."/>
            <person name="Jarju S."/>
            <person name="Secka A."/>
            <person name="Antonio M."/>
            <person name="Oren A."/>
            <person name="Chaudhuri R.R."/>
            <person name="La Ragione R."/>
            <person name="Hildebrand F."/>
            <person name="Pallen M.J."/>
        </authorList>
    </citation>
    <scope>NUCLEOTIDE SEQUENCE</scope>
    <source>
        <strain evidence="2">6919</strain>
    </source>
</reference>
<organism evidence="2 3">
    <name type="scientific">Candidatus Limisoma faecipullorum</name>
    <dbReference type="NCBI Taxonomy" id="2840854"/>
    <lineage>
        <taxon>Bacteria</taxon>
        <taxon>Pseudomonadati</taxon>
        <taxon>Bacteroidota</taxon>
        <taxon>Bacteroidia</taxon>
        <taxon>Bacteroidales</taxon>
        <taxon>Candidatus Limisoma</taxon>
    </lineage>
</organism>
<dbReference type="SUPFAM" id="SSF69304">
    <property type="entry name" value="Tricorn protease N-terminal domain"/>
    <property type="match status" value="1"/>
</dbReference>
<evidence type="ECO:0000313" key="2">
    <source>
        <dbReference type="EMBL" id="MBO8475428.1"/>
    </source>
</evidence>
<dbReference type="PANTHER" id="PTHR36842">
    <property type="entry name" value="PROTEIN TOLB HOMOLOG"/>
    <property type="match status" value="1"/>
</dbReference>